<evidence type="ECO:0000256" key="1">
    <source>
        <dbReference type="SAM" id="MobiDB-lite"/>
    </source>
</evidence>
<feature type="region of interest" description="Disordered" evidence="1">
    <location>
        <begin position="186"/>
        <end position="219"/>
    </location>
</feature>
<sequence length="1120" mass="119024">MLKKQNAPRRAVQMFCKRLFCLMPARKIKWISNNRKTEDIERFSTGRKRFYELIIFHRTPMERLQSANIDEITEQISTLSMVNSQETSPAKALNEARTVVEKMPQAQSVILLAHDGHNTDLASETLTASARLSKKVPIFAIAGGKTPPALAKLDEYTGGQRRRVFAFEQDGQQFLDALDEEIEFCPSPSSVPAEKNEAEPSPSVALSAEAEKPTQKSEVKKPMEIIRKQVRNSKDLVKLECGTNSGEVDLVLLLDTSGSIFHTFGNEVALVKSLLSKLQNSIGDQSLRVSLISFAEKPTVAFSLNDTLNGTEMLSRVGQVQFSGGVTQICDAIDRGQKEFEKFGRSGALKVFVLISDGHGHELWPKTLETGKNLRQQKLQKFAVSMSGDYSKDELMAYMGEANRIFVGFRQTLFEPTLLAFINECLSHPSSSSNAENNDETPDTVTKEAETTLTTPADTTETKPAETTVAAEPETTVTSEAETTAKNEDETTVTSEAETTVTPEAETTVTSEAETTAKNEDETTVRSEAETTVTPEAETTVTSEAETTAKNEDEITATKGVEETTVTKEPEETTVTKEAEETTVTKEAEETTLTKEPEETTVTKEAEETIVTKEAEGTTVTREAEETTVTKEAEETTVTSTAVQSSENATAEESKAAENSNAPSSGGEIAAMPAEEEQTTEGSTISAVLTEQTNTAEGATNRQSTNGTTAETGTATTASTAAPPTEQKTLINAPAETNEQTNGTNAANATNSAPLTDQANAEQTNGDANQTMTDKAPDGTNATSAGQQMAGEKTENATNSTSAAVQHNSDQTKGNADQLTQPSREDSANSTATDQQATRTNSSDGIAANTTNPAQNPDQKTAPGTTQNSENPTNQSALPNPEKANVNKIIPQKSDGNATFTTANQTTTTDQGNANLSVSAQNAELSNVGPAPEKPGNNTNANPTQNAADMGNATQETSSEKPNGNMNMTNADLQKSNAKQTDQKPNADQMAPTAKAETSVANATTVDQKTAPIKAENSSVATANSAPNNASNNGTSVSGAPAEMQNVDDETKLKMMIMSSLASQTGPHSAPNSSNSSAAEQRQGAPNGAGVSTNSTAPQSTEKKPSLPAAELANEKPQKA</sequence>
<feature type="compositionally biased region" description="Low complexity" evidence="1">
    <location>
        <begin position="1017"/>
        <end position="1033"/>
    </location>
</feature>
<feature type="compositionally biased region" description="Polar residues" evidence="1">
    <location>
        <begin position="952"/>
        <end position="986"/>
    </location>
</feature>
<feature type="compositionally biased region" description="Low complexity" evidence="1">
    <location>
        <begin position="896"/>
        <end position="915"/>
    </location>
</feature>
<evidence type="ECO:0000259" key="2">
    <source>
        <dbReference type="PROSITE" id="PS50234"/>
    </source>
</evidence>
<dbReference type="InterPro" id="IPR036465">
    <property type="entry name" value="vWFA_dom_sf"/>
</dbReference>
<feature type="compositionally biased region" description="Low complexity" evidence="1">
    <location>
        <begin position="735"/>
        <end position="756"/>
    </location>
</feature>
<evidence type="ECO:0000313" key="4">
    <source>
        <dbReference type="Proteomes" id="UP001620626"/>
    </source>
</evidence>
<dbReference type="AlphaFoldDB" id="A0ABD2J2U6"/>
<feature type="compositionally biased region" description="Low complexity" evidence="1">
    <location>
        <begin position="1069"/>
        <end position="1079"/>
    </location>
</feature>
<feature type="compositionally biased region" description="Polar residues" evidence="1">
    <location>
        <begin position="999"/>
        <end position="1008"/>
    </location>
</feature>
<proteinExistence type="predicted"/>
<feature type="compositionally biased region" description="Polar residues" evidence="1">
    <location>
        <begin position="916"/>
        <end position="925"/>
    </location>
</feature>
<dbReference type="PANTHER" id="PTHR22588:SF3">
    <property type="entry name" value="VWFA DOMAIN-CONTAINING PROTEIN"/>
    <property type="match status" value="1"/>
</dbReference>
<protein>
    <recommendedName>
        <fullName evidence="2">VWFA domain-containing protein</fullName>
    </recommendedName>
</protein>
<reference evidence="3 4" key="1">
    <citation type="submission" date="2024-10" db="EMBL/GenBank/DDBJ databases">
        <authorList>
            <person name="Kim D."/>
        </authorList>
    </citation>
    <scope>NUCLEOTIDE SEQUENCE [LARGE SCALE GENOMIC DNA]</scope>
    <source>
        <strain evidence="3">BH-2024</strain>
    </source>
</reference>
<feature type="compositionally biased region" description="Low complexity" evidence="1">
    <location>
        <begin position="937"/>
        <end position="948"/>
    </location>
</feature>
<comment type="caution">
    <text evidence="3">The sequence shown here is derived from an EMBL/GenBank/DDBJ whole genome shotgun (WGS) entry which is preliminary data.</text>
</comment>
<feature type="compositionally biased region" description="Basic and acidic residues" evidence="1">
    <location>
        <begin position="515"/>
        <end position="529"/>
    </location>
</feature>
<dbReference type="InterPro" id="IPR002035">
    <property type="entry name" value="VWF_A"/>
</dbReference>
<feature type="compositionally biased region" description="Basic and acidic residues" evidence="1">
    <location>
        <begin position="209"/>
        <end position="219"/>
    </location>
</feature>
<dbReference type="PANTHER" id="PTHR22588">
    <property type="entry name" value="VWFA DOMAIN-CONTAINING PROTEIN"/>
    <property type="match status" value="1"/>
</dbReference>
<dbReference type="SMART" id="SM00327">
    <property type="entry name" value="VWA"/>
    <property type="match status" value="1"/>
</dbReference>
<feature type="domain" description="VWFA" evidence="2">
    <location>
        <begin position="249"/>
        <end position="422"/>
    </location>
</feature>
<feature type="compositionally biased region" description="Low complexity" evidence="1">
    <location>
        <begin position="704"/>
        <end position="726"/>
    </location>
</feature>
<dbReference type="Gene3D" id="3.40.50.410">
    <property type="entry name" value="von Willebrand factor, type A domain"/>
    <property type="match status" value="2"/>
</dbReference>
<dbReference type="Proteomes" id="UP001620626">
    <property type="component" value="Unassembled WGS sequence"/>
</dbReference>
<feature type="region of interest" description="Disordered" evidence="1">
    <location>
        <begin position="428"/>
        <end position="1120"/>
    </location>
</feature>
<feature type="compositionally biased region" description="Basic and acidic residues" evidence="1">
    <location>
        <begin position="560"/>
        <end position="634"/>
    </location>
</feature>
<feature type="compositionally biased region" description="Polar residues" evidence="1">
    <location>
        <begin position="680"/>
        <end position="703"/>
    </location>
</feature>
<dbReference type="InterPro" id="IPR052229">
    <property type="entry name" value="Collagen-VI/PIF"/>
</dbReference>
<accession>A0ABD2J2U6</accession>
<dbReference type="CDD" id="cd01450">
    <property type="entry name" value="vWFA_subfamily_ECM"/>
    <property type="match status" value="1"/>
</dbReference>
<feature type="compositionally biased region" description="Polar residues" evidence="1">
    <location>
        <begin position="796"/>
        <end position="878"/>
    </location>
</feature>
<name>A0ABD2J2U6_9BILA</name>
<evidence type="ECO:0000313" key="3">
    <source>
        <dbReference type="EMBL" id="KAL3086407.1"/>
    </source>
</evidence>
<organism evidence="3 4">
    <name type="scientific">Heterodera trifolii</name>
    <dbReference type="NCBI Taxonomy" id="157864"/>
    <lineage>
        <taxon>Eukaryota</taxon>
        <taxon>Metazoa</taxon>
        <taxon>Ecdysozoa</taxon>
        <taxon>Nematoda</taxon>
        <taxon>Chromadorea</taxon>
        <taxon>Rhabditida</taxon>
        <taxon>Tylenchina</taxon>
        <taxon>Tylenchomorpha</taxon>
        <taxon>Tylenchoidea</taxon>
        <taxon>Heteroderidae</taxon>
        <taxon>Heteroderinae</taxon>
        <taxon>Heterodera</taxon>
    </lineage>
</organism>
<dbReference type="EMBL" id="JBICBT010001044">
    <property type="protein sequence ID" value="KAL3086407.1"/>
    <property type="molecule type" value="Genomic_DNA"/>
</dbReference>
<keyword evidence="4" id="KW-1185">Reference proteome</keyword>
<dbReference type="PROSITE" id="PS50234">
    <property type="entry name" value="VWFA"/>
    <property type="match status" value="1"/>
</dbReference>
<dbReference type="Pfam" id="PF00092">
    <property type="entry name" value="VWA"/>
    <property type="match status" value="1"/>
</dbReference>
<feature type="compositionally biased region" description="Polar residues" evidence="1">
    <location>
        <begin position="757"/>
        <end position="773"/>
    </location>
</feature>
<dbReference type="SUPFAM" id="SSF53300">
    <property type="entry name" value="vWA-like"/>
    <property type="match status" value="2"/>
</dbReference>
<feature type="compositionally biased region" description="Low complexity" evidence="1">
    <location>
        <begin position="465"/>
        <end position="482"/>
    </location>
</feature>
<feature type="compositionally biased region" description="Low complexity" evidence="1">
    <location>
        <begin position="530"/>
        <end position="546"/>
    </location>
</feature>
<gene>
    <name evidence="3" type="ORF">niasHT_033525</name>
</gene>
<feature type="compositionally biased region" description="Low complexity" evidence="1">
    <location>
        <begin position="636"/>
        <end position="665"/>
    </location>
</feature>
<feature type="compositionally biased region" description="Low complexity" evidence="1">
    <location>
        <begin position="492"/>
        <end position="514"/>
    </location>
</feature>
<feature type="compositionally biased region" description="Polar residues" evidence="1">
    <location>
        <begin position="1090"/>
        <end position="1100"/>
    </location>
</feature>